<accession>A0A9W6SP00</accession>
<sequence>MPITLPAHPAAVLPLKQRWPKRVDGVAAVIGSIAPDLAYAFIPAWNVDSHGWLSLLYWSLPITVVLAVLVRRAVLPAAVHMPDLGQLHPRDLAASASVRHALPITAYSALAGAASHIVWDLFTHESGLPLWLPMLMEPSPLGVPWFKTLQYGSGVAGTLVTAWCVLQIGRHRMLMRWHGEPPPSGSRARTWWPVFAAAVVPSVVLAIQLPDGRFPHILMSRAIWCAILAAAVATLLTRVGDRRRSMRER</sequence>
<evidence type="ECO:0000256" key="1">
    <source>
        <dbReference type="SAM" id="Phobius"/>
    </source>
</evidence>
<dbReference type="Proteomes" id="UP001165079">
    <property type="component" value="Unassembled WGS sequence"/>
</dbReference>
<feature type="transmembrane region" description="Helical" evidence="1">
    <location>
        <begin position="190"/>
        <end position="209"/>
    </location>
</feature>
<keyword evidence="3" id="KW-1185">Reference proteome</keyword>
<feature type="transmembrane region" description="Helical" evidence="1">
    <location>
        <begin position="25"/>
        <end position="45"/>
    </location>
</feature>
<organism evidence="2 3">
    <name type="scientific">Actinorhabdospora filicis</name>
    <dbReference type="NCBI Taxonomy" id="1785913"/>
    <lineage>
        <taxon>Bacteria</taxon>
        <taxon>Bacillati</taxon>
        <taxon>Actinomycetota</taxon>
        <taxon>Actinomycetes</taxon>
        <taxon>Micromonosporales</taxon>
        <taxon>Micromonosporaceae</taxon>
        <taxon>Actinorhabdospora</taxon>
    </lineage>
</organism>
<name>A0A9W6SP00_9ACTN</name>
<evidence type="ECO:0000313" key="2">
    <source>
        <dbReference type="EMBL" id="GLZ79247.1"/>
    </source>
</evidence>
<dbReference type="Pfam" id="PF13803">
    <property type="entry name" value="DUF4184"/>
    <property type="match status" value="1"/>
</dbReference>
<dbReference type="AlphaFoldDB" id="A0A9W6SP00"/>
<keyword evidence="1" id="KW-1133">Transmembrane helix</keyword>
<comment type="caution">
    <text evidence="2">The sequence shown here is derived from an EMBL/GenBank/DDBJ whole genome shotgun (WGS) entry which is preliminary data.</text>
</comment>
<protein>
    <recommendedName>
        <fullName evidence="4">DUF4184 family protein</fullName>
    </recommendedName>
</protein>
<feature type="transmembrane region" description="Helical" evidence="1">
    <location>
        <begin position="221"/>
        <end position="239"/>
    </location>
</feature>
<dbReference type="RefSeq" id="WP_285664367.1">
    <property type="nucleotide sequence ID" value="NZ_BSTX01000002.1"/>
</dbReference>
<keyword evidence="1" id="KW-0472">Membrane</keyword>
<evidence type="ECO:0008006" key="4">
    <source>
        <dbReference type="Google" id="ProtNLM"/>
    </source>
</evidence>
<feature type="transmembrane region" description="Helical" evidence="1">
    <location>
        <begin position="149"/>
        <end position="169"/>
    </location>
</feature>
<proteinExistence type="predicted"/>
<evidence type="ECO:0000313" key="3">
    <source>
        <dbReference type="Proteomes" id="UP001165079"/>
    </source>
</evidence>
<feature type="transmembrane region" description="Helical" evidence="1">
    <location>
        <begin position="57"/>
        <end position="79"/>
    </location>
</feature>
<gene>
    <name evidence="2" type="ORF">Afil01_40540</name>
</gene>
<reference evidence="2" key="1">
    <citation type="submission" date="2023-03" db="EMBL/GenBank/DDBJ databases">
        <title>Actinorhabdospora filicis NBRC 111898.</title>
        <authorList>
            <person name="Ichikawa N."/>
            <person name="Sato H."/>
            <person name="Tonouchi N."/>
        </authorList>
    </citation>
    <scope>NUCLEOTIDE SEQUENCE</scope>
    <source>
        <strain evidence="2">NBRC 111898</strain>
    </source>
</reference>
<dbReference type="InterPro" id="IPR025238">
    <property type="entry name" value="DUF4184"/>
</dbReference>
<dbReference type="EMBL" id="BSTX01000002">
    <property type="protein sequence ID" value="GLZ79247.1"/>
    <property type="molecule type" value="Genomic_DNA"/>
</dbReference>
<keyword evidence="1" id="KW-0812">Transmembrane</keyword>